<proteinExistence type="predicted"/>
<dbReference type="InterPro" id="IPR008274">
    <property type="entry name" value="AldOxase/xan_DH_MoCoBD1"/>
</dbReference>
<keyword evidence="3" id="KW-1185">Reference proteome</keyword>
<evidence type="ECO:0000313" key="3">
    <source>
        <dbReference type="Proteomes" id="UP000182248"/>
    </source>
</evidence>
<dbReference type="SMART" id="SM01008">
    <property type="entry name" value="Ald_Xan_dh_C"/>
    <property type="match status" value="1"/>
</dbReference>
<dbReference type="InterPro" id="IPR037165">
    <property type="entry name" value="AldOxase/xan_DH_Mopterin-bd_sf"/>
</dbReference>
<protein>
    <submittedName>
        <fullName evidence="2">Isoquinoline 1-oxidoreductase, beta subunit</fullName>
    </submittedName>
</protein>
<dbReference type="PANTHER" id="PTHR47495">
    <property type="entry name" value="ALDEHYDE DEHYDROGENASE"/>
    <property type="match status" value="1"/>
</dbReference>
<dbReference type="RefSeq" id="WP_072317671.1">
    <property type="nucleotide sequence ID" value="NZ_FPJE01000012.1"/>
</dbReference>
<dbReference type="InterPro" id="IPR046867">
    <property type="entry name" value="AldOxase/xan_DH_MoCoBD2"/>
</dbReference>
<evidence type="ECO:0000313" key="2">
    <source>
        <dbReference type="EMBL" id="SFW57586.1"/>
    </source>
</evidence>
<feature type="domain" description="Aldehyde oxidase/xanthine dehydrogenase a/b hammerhead" evidence="1">
    <location>
        <begin position="212"/>
        <end position="290"/>
    </location>
</feature>
<dbReference type="OrthoDB" id="9767994at2"/>
<dbReference type="InterPro" id="IPR012368">
    <property type="entry name" value="OxRdtase_Mopterin-bd_su_IorB"/>
</dbReference>
<dbReference type="SUPFAM" id="SSF56003">
    <property type="entry name" value="Molybdenum cofactor-binding domain"/>
    <property type="match status" value="2"/>
</dbReference>
<dbReference type="EMBL" id="FPJE01000012">
    <property type="protein sequence ID" value="SFW57586.1"/>
    <property type="molecule type" value="Genomic_DNA"/>
</dbReference>
<dbReference type="STRING" id="1150368.SAMN02927921_02462"/>
<organism evidence="2 3">
    <name type="scientific">Sinomicrobium oceani</name>
    <dbReference type="NCBI Taxonomy" id="1150368"/>
    <lineage>
        <taxon>Bacteria</taxon>
        <taxon>Pseudomonadati</taxon>
        <taxon>Bacteroidota</taxon>
        <taxon>Flavobacteriia</taxon>
        <taxon>Flavobacteriales</taxon>
        <taxon>Flavobacteriaceae</taxon>
        <taxon>Sinomicrobium</taxon>
    </lineage>
</organism>
<dbReference type="Pfam" id="PF02738">
    <property type="entry name" value="MoCoBD_1"/>
    <property type="match status" value="1"/>
</dbReference>
<dbReference type="InterPro" id="IPR052516">
    <property type="entry name" value="N-heterocyclic_Hydroxylase"/>
</dbReference>
<dbReference type="InterPro" id="IPR006311">
    <property type="entry name" value="TAT_signal"/>
</dbReference>
<sequence>MKNEITLPAFSRRSFMRTTALAGGGLLIGVNFLNSCKPEAKMPEDISQLNFNNFNAYIKIADNGKVTIFSPNPEIGQGVKTSMPMIVAEELDVAWKDVYVEQAPLDTKNFTRQVAGGSQSIRHGWDILRQTGANARQMLIHAAAKQWEISPADCKVSEGVISDSKGNQLGYGDVVKAAAALDIQDNAPLKDPSQYKIIGRDAINVDIDKIISGKPLFGLDYSKPGMHYACVLRPPAFGRKLVSFDDSETKKVTGVTDVFRFEDKIAVVATNTWAAKKGKEKLQARWDDEKLESTEDHDRILLGLLDGKDFETLRADGDVKKAFAEADRVIERTYESPFLPHSCMEPMNFFADVTDEEVELTGPIQTPEGSQKAVAEALGVDIAKVRVNMTRMGGGFGRRLIGDFVLEAAKISDVVRKPVKLFYTREDDMTCGQYRPAIKYRIAASLKDGKITGYHLKEAAVNSNMYGLIPNFFPAGAIENYQVDVANYKSHITTAPWRAPYTNFLAFAEQSFLDELFEIMETDPIQARLDLLDNVKGTTDERIQYSPERMQEVIRTAVTKSGWNVPASPGVFRGFSAYYCHNSHVAEVVDVTMNGNGMPSVKKVTCVVDCGIVVNPTGARNQVEGGVIDGIGHAMYGDLSFENGTPGVKNFGAYRLIRMEEAPEVDVHFIQNGLSPTGLGEPALPPAGAALANAIKKATGKRILAQPFTKYLGTEEKVIG</sequence>
<dbReference type="PROSITE" id="PS51318">
    <property type="entry name" value="TAT"/>
    <property type="match status" value="1"/>
</dbReference>
<evidence type="ECO:0000259" key="1">
    <source>
        <dbReference type="SMART" id="SM01008"/>
    </source>
</evidence>
<dbReference type="InterPro" id="IPR000674">
    <property type="entry name" value="Ald_Oxase/Xan_DH_a/b"/>
</dbReference>
<reference evidence="2 3" key="1">
    <citation type="submission" date="2016-11" db="EMBL/GenBank/DDBJ databases">
        <authorList>
            <person name="Jaros S."/>
            <person name="Januszkiewicz K."/>
            <person name="Wedrychowicz H."/>
        </authorList>
    </citation>
    <scope>NUCLEOTIDE SEQUENCE [LARGE SCALE GENOMIC DNA]</scope>
    <source>
        <strain evidence="2 3">CGMCC 1.12145</strain>
    </source>
</reference>
<dbReference type="PIRSF" id="PIRSF036389">
    <property type="entry name" value="IOR_B"/>
    <property type="match status" value="1"/>
</dbReference>
<dbReference type="Gene3D" id="3.30.365.10">
    <property type="entry name" value="Aldehyde oxidase/xanthine dehydrogenase, molybdopterin binding domain"/>
    <property type="match status" value="4"/>
</dbReference>
<dbReference type="Pfam" id="PF20256">
    <property type="entry name" value="MoCoBD_2"/>
    <property type="match status" value="2"/>
</dbReference>
<accession>A0A1K1QCA9</accession>
<dbReference type="GO" id="GO:0016491">
    <property type="term" value="F:oxidoreductase activity"/>
    <property type="evidence" value="ECO:0007669"/>
    <property type="project" value="InterPro"/>
</dbReference>
<dbReference type="Gene3D" id="3.90.1170.50">
    <property type="entry name" value="Aldehyde oxidase/xanthine dehydrogenase, a/b hammerhead"/>
    <property type="match status" value="1"/>
</dbReference>
<dbReference type="AlphaFoldDB" id="A0A1K1QCA9"/>
<name>A0A1K1QCA9_9FLAO</name>
<dbReference type="PANTHER" id="PTHR47495:SF1">
    <property type="entry name" value="BLL3820 PROTEIN"/>
    <property type="match status" value="1"/>
</dbReference>
<dbReference type="Proteomes" id="UP000182248">
    <property type="component" value="Unassembled WGS sequence"/>
</dbReference>
<gene>
    <name evidence="2" type="ORF">SAMN02927921_02462</name>
</gene>